<dbReference type="PROSITE" id="PS50097">
    <property type="entry name" value="BTB"/>
    <property type="match status" value="1"/>
</dbReference>
<protein>
    <recommendedName>
        <fullName evidence="4">BTB domain-containing protein</fullName>
    </recommendedName>
</protein>
<keyword evidence="2" id="KW-0677">Repeat</keyword>
<dbReference type="RefSeq" id="XP_022657562.1">
    <property type="nucleotide sequence ID" value="XM_022801827.1"/>
</dbReference>
<keyword evidence="3" id="KW-1133">Transmembrane helix</keyword>
<feature type="transmembrane region" description="Helical" evidence="3">
    <location>
        <begin position="39"/>
        <end position="58"/>
    </location>
</feature>
<keyword evidence="3" id="KW-0472">Membrane</keyword>
<reference evidence="5" key="1">
    <citation type="submission" date="2021-01" db="UniProtKB">
        <authorList>
            <consortium name="EnsemblMetazoa"/>
        </authorList>
    </citation>
    <scope>IDENTIFICATION</scope>
</reference>
<feature type="domain" description="BTB" evidence="4">
    <location>
        <begin position="91"/>
        <end position="149"/>
    </location>
</feature>
<evidence type="ECO:0000313" key="5">
    <source>
        <dbReference type="EnsemblMetazoa" id="XP_022657562"/>
    </source>
</evidence>
<dbReference type="OrthoDB" id="45365at2759"/>
<dbReference type="PANTHER" id="PTHR45632:SF3">
    <property type="entry name" value="KELCH-LIKE PROTEIN 32"/>
    <property type="match status" value="1"/>
</dbReference>
<dbReference type="SMART" id="SM00225">
    <property type="entry name" value="BTB"/>
    <property type="match status" value="1"/>
</dbReference>
<dbReference type="InParanoid" id="A0A7M7K980"/>
<dbReference type="GeneID" id="111248831"/>
<dbReference type="KEGG" id="vde:111248831"/>
<dbReference type="Pfam" id="PF00651">
    <property type="entry name" value="BTB"/>
    <property type="match status" value="1"/>
</dbReference>
<sequence>MTHVIERERGVMATQDNKLLLPCYSAWPRRCDKASSIQACRLFLLVYLTLTSTLTTLLRTSKLFRRWGPVVSTRTRCAELLNQSQLEEAPYDFTIECADGTLRAHRNVLAAESDYVKALFDIPMVEASSLEVILRDICKEIMTRILDIIDTHVDDFNADNDLDLFITAHYLQVTRIMTKCIKALKANISTDNATQMYCTADKYCMRDLCEFVFGVLEKNTTPLITTDFFSDMVDANLIRAFLESDNLLVLHEDSVFEFLTAWLDKKQMARMWYAGECKELIRFPFLKAETVEQLEKVLVGPTVALRQKLAPPK</sequence>
<name>A0A7M7K980_VARDE</name>
<dbReference type="SUPFAM" id="SSF54695">
    <property type="entry name" value="POZ domain"/>
    <property type="match status" value="1"/>
</dbReference>
<keyword evidence="3" id="KW-0812">Transmembrane</keyword>
<proteinExistence type="predicted"/>
<dbReference type="PANTHER" id="PTHR45632">
    <property type="entry name" value="LD33804P"/>
    <property type="match status" value="1"/>
</dbReference>
<keyword evidence="6" id="KW-1185">Reference proteome</keyword>
<evidence type="ECO:0000259" key="4">
    <source>
        <dbReference type="PROSITE" id="PS50097"/>
    </source>
</evidence>
<evidence type="ECO:0000256" key="3">
    <source>
        <dbReference type="SAM" id="Phobius"/>
    </source>
</evidence>
<dbReference type="InterPro" id="IPR011705">
    <property type="entry name" value="BACK"/>
</dbReference>
<dbReference type="AlphaFoldDB" id="A0A7M7K980"/>
<dbReference type="OMA" id="TIFEACM"/>
<accession>A0A7M7K980</accession>
<keyword evidence="1" id="KW-0880">Kelch repeat</keyword>
<evidence type="ECO:0000256" key="2">
    <source>
        <dbReference type="ARBA" id="ARBA00022737"/>
    </source>
</evidence>
<dbReference type="Gene3D" id="1.25.40.420">
    <property type="match status" value="1"/>
</dbReference>
<dbReference type="EnsemblMetazoa" id="XM_022801827">
    <property type="protein sequence ID" value="XP_022657562"/>
    <property type="gene ID" value="LOC111248831"/>
</dbReference>
<dbReference type="Pfam" id="PF07707">
    <property type="entry name" value="BACK"/>
    <property type="match status" value="1"/>
</dbReference>
<evidence type="ECO:0000313" key="6">
    <source>
        <dbReference type="Proteomes" id="UP000594260"/>
    </source>
</evidence>
<evidence type="ECO:0000256" key="1">
    <source>
        <dbReference type="ARBA" id="ARBA00022441"/>
    </source>
</evidence>
<dbReference type="InterPro" id="IPR000210">
    <property type="entry name" value="BTB/POZ_dom"/>
</dbReference>
<dbReference type="InterPro" id="IPR011333">
    <property type="entry name" value="SKP1/BTB/POZ_sf"/>
</dbReference>
<organism evidence="5 6">
    <name type="scientific">Varroa destructor</name>
    <name type="common">Honeybee mite</name>
    <dbReference type="NCBI Taxonomy" id="109461"/>
    <lineage>
        <taxon>Eukaryota</taxon>
        <taxon>Metazoa</taxon>
        <taxon>Ecdysozoa</taxon>
        <taxon>Arthropoda</taxon>
        <taxon>Chelicerata</taxon>
        <taxon>Arachnida</taxon>
        <taxon>Acari</taxon>
        <taxon>Parasitiformes</taxon>
        <taxon>Mesostigmata</taxon>
        <taxon>Gamasina</taxon>
        <taxon>Dermanyssoidea</taxon>
        <taxon>Varroidae</taxon>
        <taxon>Varroa</taxon>
    </lineage>
</organism>
<dbReference type="CDD" id="cd18186">
    <property type="entry name" value="BTB_POZ_ZBTB_KLHL-like"/>
    <property type="match status" value="1"/>
</dbReference>
<dbReference type="Gene3D" id="3.30.710.10">
    <property type="entry name" value="Potassium Channel Kv1.1, Chain A"/>
    <property type="match status" value="1"/>
</dbReference>
<dbReference type="Proteomes" id="UP000594260">
    <property type="component" value="Unplaced"/>
</dbReference>